<feature type="transmembrane region" description="Helical" evidence="7">
    <location>
        <begin position="294"/>
        <end position="313"/>
    </location>
</feature>
<evidence type="ECO:0000256" key="5">
    <source>
        <dbReference type="ARBA" id="ARBA00023136"/>
    </source>
</evidence>
<dbReference type="InterPro" id="IPR018076">
    <property type="entry name" value="T2SS_GspF_dom"/>
</dbReference>
<evidence type="ECO:0000313" key="10">
    <source>
        <dbReference type="Proteomes" id="UP000627205"/>
    </source>
</evidence>
<gene>
    <name evidence="9" type="ORF">GCM10011430_11650</name>
</gene>
<reference evidence="9" key="2">
    <citation type="submission" date="2020-09" db="EMBL/GenBank/DDBJ databases">
        <authorList>
            <person name="Sun Q."/>
            <person name="Sedlacek I."/>
        </authorList>
    </citation>
    <scope>NUCLEOTIDE SEQUENCE</scope>
    <source>
        <strain evidence="9">CCM 7664</strain>
    </source>
</reference>
<feature type="coiled-coil region" evidence="6">
    <location>
        <begin position="228"/>
        <end position="255"/>
    </location>
</feature>
<reference evidence="9" key="1">
    <citation type="journal article" date="2014" name="Int. J. Syst. Evol. Microbiol.">
        <title>Complete genome sequence of Corynebacterium casei LMG S-19264T (=DSM 44701T), isolated from a smear-ripened cheese.</title>
        <authorList>
            <consortium name="US DOE Joint Genome Institute (JGI-PGF)"/>
            <person name="Walter F."/>
            <person name="Albersmeier A."/>
            <person name="Kalinowski J."/>
            <person name="Ruckert C."/>
        </authorList>
    </citation>
    <scope>NUCLEOTIDE SEQUENCE</scope>
    <source>
        <strain evidence="9">CCM 7664</strain>
    </source>
</reference>
<feature type="transmembrane region" description="Helical" evidence="7">
    <location>
        <begin position="116"/>
        <end position="133"/>
    </location>
</feature>
<feature type="transmembrane region" description="Helical" evidence="7">
    <location>
        <begin position="260"/>
        <end position="282"/>
    </location>
</feature>
<evidence type="ECO:0000256" key="7">
    <source>
        <dbReference type="SAM" id="Phobius"/>
    </source>
</evidence>
<dbReference type="AlphaFoldDB" id="A0A8J3AYT0"/>
<sequence>MNALMLLLAAVAILLIAASLLLWQGAQTRAHQQAASAFVDRQLRGMAETANPETTDAGTAQKNAAARHGQRAWRHYLRYFLLRAGIKPNRLFFFLLIAPGVLLIIIAALFGGILSAIGTAILYIALCHFRLWLKATRRHQRMVRQLPSFLDTMVRLATIGNSLESSFQSALLTTDAPLRDLLDRSNGLVQAGLDLEHALLQEARLFRLHELELIAAVIGVALRFGGRADNVLDRMASFMRDREQAQNELVALSAETRLSAWILGLLPIGLGLFMIIFNNAMFSIMLNDEAGRKMLFGALALEVCGAFFLYRLAKSV</sequence>
<evidence type="ECO:0000256" key="2">
    <source>
        <dbReference type="ARBA" id="ARBA00022475"/>
    </source>
</evidence>
<dbReference type="GO" id="GO:0005886">
    <property type="term" value="C:plasma membrane"/>
    <property type="evidence" value="ECO:0007669"/>
    <property type="project" value="UniProtKB-SubCell"/>
</dbReference>
<feature type="domain" description="Type II secretion system protein GspF" evidence="8">
    <location>
        <begin position="149"/>
        <end position="275"/>
    </location>
</feature>
<keyword evidence="3 7" id="KW-0812">Transmembrane</keyword>
<dbReference type="PANTHER" id="PTHR35007">
    <property type="entry name" value="INTEGRAL MEMBRANE PROTEIN-RELATED"/>
    <property type="match status" value="1"/>
</dbReference>
<dbReference type="PANTHER" id="PTHR35007:SF1">
    <property type="entry name" value="PILUS ASSEMBLY PROTEIN"/>
    <property type="match status" value="1"/>
</dbReference>
<keyword evidence="4 7" id="KW-1133">Transmembrane helix</keyword>
<comment type="caution">
    <text evidence="9">The sequence shown here is derived from an EMBL/GenBank/DDBJ whole genome shotgun (WGS) entry which is preliminary data.</text>
</comment>
<proteinExistence type="predicted"/>
<dbReference type="Proteomes" id="UP000627205">
    <property type="component" value="Unassembled WGS sequence"/>
</dbReference>
<dbReference type="Pfam" id="PF00482">
    <property type="entry name" value="T2SSF"/>
    <property type="match status" value="1"/>
</dbReference>
<dbReference type="RefSeq" id="WP_188420098.1">
    <property type="nucleotide sequence ID" value="NZ_BMDP01000002.1"/>
</dbReference>
<feature type="transmembrane region" description="Helical" evidence="7">
    <location>
        <begin position="6"/>
        <end position="23"/>
    </location>
</feature>
<evidence type="ECO:0000256" key="6">
    <source>
        <dbReference type="SAM" id="Coils"/>
    </source>
</evidence>
<evidence type="ECO:0000256" key="1">
    <source>
        <dbReference type="ARBA" id="ARBA00004651"/>
    </source>
</evidence>
<accession>A0A8J3AYT0</accession>
<keyword evidence="6" id="KW-0175">Coiled coil</keyword>
<keyword evidence="2" id="KW-1003">Cell membrane</keyword>
<comment type="subcellular location">
    <subcellularLocation>
        <location evidence="1">Cell membrane</location>
        <topology evidence="1">Multi-pass membrane protein</topology>
    </subcellularLocation>
</comment>
<evidence type="ECO:0000256" key="3">
    <source>
        <dbReference type="ARBA" id="ARBA00022692"/>
    </source>
</evidence>
<feature type="transmembrane region" description="Helical" evidence="7">
    <location>
        <begin position="91"/>
        <end position="110"/>
    </location>
</feature>
<name>A0A8J3AYT0_9BURK</name>
<evidence type="ECO:0000313" key="9">
    <source>
        <dbReference type="EMBL" id="GGI53991.1"/>
    </source>
</evidence>
<keyword evidence="5 7" id="KW-0472">Membrane</keyword>
<organism evidence="9 10">
    <name type="scientific">Oxalicibacterium solurbis</name>
    <dbReference type="NCBI Taxonomy" id="69280"/>
    <lineage>
        <taxon>Bacteria</taxon>
        <taxon>Pseudomonadati</taxon>
        <taxon>Pseudomonadota</taxon>
        <taxon>Betaproteobacteria</taxon>
        <taxon>Burkholderiales</taxon>
        <taxon>Oxalobacteraceae</taxon>
        <taxon>Oxalicibacterium</taxon>
    </lineage>
</organism>
<dbReference type="EMBL" id="BMDP01000002">
    <property type="protein sequence ID" value="GGI53991.1"/>
    <property type="molecule type" value="Genomic_DNA"/>
</dbReference>
<evidence type="ECO:0000259" key="8">
    <source>
        <dbReference type="Pfam" id="PF00482"/>
    </source>
</evidence>
<evidence type="ECO:0000256" key="4">
    <source>
        <dbReference type="ARBA" id="ARBA00022989"/>
    </source>
</evidence>
<keyword evidence="10" id="KW-1185">Reference proteome</keyword>
<protein>
    <submittedName>
        <fullName evidence="9">Type II secretion protein F</fullName>
    </submittedName>
</protein>